<dbReference type="PANTHER" id="PTHR33627:SF1">
    <property type="entry name" value="TRANSPOSASE"/>
    <property type="match status" value="1"/>
</dbReference>
<dbReference type="Proteomes" id="UP000253303">
    <property type="component" value="Unassembled WGS sequence"/>
</dbReference>
<accession>A0A366LLI3</accession>
<gene>
    <name evidence="2" type="ORF">DP939_42095</name>
</gene>
<evidence type="ECO:0000313" key="3">
    <source>
        <dbReference type="Proteomes" id="UP000253303"/>
    </source>
</evidence>
<dbReference type="Pfam" id="PF13546">
    <property type="entry name" value="DDE_5"/>
    <property type="match status" value="1"/>
</dbReference>
<dbReference type="InterPro" id="IPR039365">
    <property type="entry name" value="IS701-like"/>
</dbReference>
<dbReference type="EMBL" id="QMEY01000037">
    <property type="protein sequence ID" value="RBQ14154.1"/>
    <property type="molecule type" value="Genomic_DNA"/>
</dbReference>
<comment type="caution">
    <text evidence="2">The sequence shown here is derived from an EMBL/GenBank/DDBJ whole genome shotgun (WGS) entry which is preliminary data.</text>
</comment>
<dbReference type="AlphaFoldDB" id="A0A366LLI3"/>
<proteinExistence type="predicted"/>
<evidence type="ECO:0000259" key="1">
    <source>
        <dbReference type="Pfam" id="PF13546"/>
    </source>
</evidence>
<dbReference type="PANTHER" id="PTHR33627">
    <property type="entry name" value="TRANSPOSASE"/>
    <property type="match status" value="1"/>
</dbReference>
<sequence length="133" mass="14237">MPPGGTPLSYPAASCRHVLTSRERFGPECTGTTGRIENSQVGVFLAHATPRGRALLDRRLYLPERTRLADPRRCHAAGVPEQVTFATKPASAAEMIADVLDTGLTTQWVSGDEVYGHNTAGSATSWRSRAMGG</sequence>
<dbReference type="InterPro" id="IPR038721">
    <property type="entry name" value="IS701-like_DDE_dom"/>
</dbReference>
<name>A0A366LLI3_9ACTN</name>
<evidence type="ECO:0000313" key="2">
    <source>
        <dbReference type="EMBL" id="RBQ14154.1"/>
    </source>
</evidence>
<reference evidence="2 3" key="1">
    <citation type="submission" date="2018-06" db="EMBL/GenBank/DDBJ databases">
        <title>Sphaerisporangium craniellae sp. nov., isolated from a marine sponge in the South China Sea.</title>
        <authorList>
            <person name="Li L."/>
        </authorList>
    </citation>
    <scope>NUCLEOTIDE SEQUENCE [LARGE SCALE GENOMIC DNA]</scope>
    <source>
        <strain evidence="2 3">LHW63015</strain>
    </source>
</reference>
<keyword evidence="3" id="KW-1185">Reference proteome</keyword>
<feature type="domain" description="Transposase IS701-like DDE" evidence="1">
    <location>
        <begin position="30"/>
        <end position="120"/>
    </location>
</feature>
<protein>
    <recommendedName>
        <fullName evidence="1">Transposase IS701-like DDE domain-containing protein</fullName>
    </recommendedName>
</protein>
<organism evidence="2 3">
    <name type="scientific">Spongiactinospora rosea</name>
    <dbReference type="NCBI Taxonomy" id="2248750"/>
    <lineage>
        <taxon>Bacteria</taxon>
        <taxon>Bacillati</taxon>
        <taxon>Actinomycetota</taxon>
        <taxon>Actinomycetes</taxon>
        <taxon>Streptosporangiales</taxon>
        <taxon>Streptosporangiaceae</taxon>
        <taxon>Spongiactinospora</taxon>
    </lineage>
</organism>